<reference evidence="1 2" key="1">
    <citation type="submission" date="2019-02" db="EMBL/GenBank/DDBJ databases">
        <title>Draft genome sequences of novel Actinobacteria.</title>
        <authorList>
            <person name="Sahin N."/>
            <person name="Ay H."/>
            <person name="Saygin H."/>
        </authorList>
    </citation>
    <scope>NUCLEOTIDE SEQUENCE [LARGE SCALE GENOMIC DNA]</scope>
    <source>
        <strain evidence="1 2">16K104</strain>
    </source>
</reference>
<sequence length="204" mass="22798">MGFGGWGDAAFEVLVGLEGEPGPDRLEAQRESLERHVRGPLQDLCDELNEMDEFGTFWLSGLSGHPAAWQRQSASWWIARRIRISFTFGLDGLVLGGGSASPAGDQVRLFREMVDAEVSGHELAAVIERLLKVGYELIGSPLLRVPREYSPDHPRADLLKRRFVYAEKPIDTDDVDEIADALRPLVELTTWYTDYVATTGWDKP</sequence>
<accession>A0A4R4W6I7</accession>
<keyword evidence="2" id="KW-1185">Reference proteome</keyword>
<evidence type="ECO:0000313" key="1">
    <source>
        <dbReference type="EMBL" id="TDD14269.1"/>
    </source>
</evidence>
<dbReference type="RefSeq" id="WP_132327032.1">
    <property type="nucleotide sequence ID" value="NZ_SMKR01000236.1"/>
</dbReference>
<organism evidence="1 2">
    <name type="scientific">Kribbella turkmenica</name>
    <dbReference type="NCBI Taxonomy" id="2530375"/>
    <lineage>
        <taxon>Bacteria</taxon>
        <taxon>Bacillati</taxon>
        <taxon>Actinomycetota</taxon>
        <taxon>Actinomycetes</taxon>
        <taxon>Propionibacteriales</taxon>
        <taxon>Kribbellaceae</taxon>
        <taxon>Kribbella</taxon>
    </lineage>
</organism>
<dbReference type="OrthoDB" id="9794241at2"/>
<gene>
    <name evidence="1" type="ORF">E1218_33340</name>
</gene>
<comment type="caution">
    <text evidence="1">The sequence shown here is derived from an EMBL/GenBank/DDBJ whole genome shotgun (WGS) entry which is preliminary data.</text>
</comment>
<dbReference type="Pfam" id="PF09365">
    <property type="entry name" value="DUF2461"/>
    <property type="match status" value="1"/>
</dbReference>
<dbReference type="InterPro" id="IPR012808">
    <property type="entry name" value="CHP02453"/>
</dbReference>
<evidence type="ECO:0000313" key="2">
    <source>
        <dbReference type="Proteomes" id="UP000295172"/>
    </source>
</evidence>
<name>A0A4R4W6I7_9ACTN</name>
<dbReference type="AlphaFoldDB" id="A0A4R4W6I7"/>
<proteinExistence type="predicted"/>
<dbReference type="EMBL" id="SMKR01000236">
    <property type="protein sequence ID" value="TDD14269.1"/>
    <property type="molecule type" value="Genomic_DNA"/>
</dbReference>
<dbReference type="Proteomes" id="UP000295172">
    <property type="component" value="Unassembled WGS sequence"/>
</dbReference>
<protein>
    <submittedName>
        <fullName evidence="1">DUF2461 family protein</fullName>
    </submittedName>
</protein>